<dbReference type="AlphaFoldDB" id="A0A285RR08"/>
<accession>A0A285RR08</accession>
<name>A0A285RR08_9FIRM</name>
<evidence type="ECO:0000313" key="2">
    <source>
        <dbReference type="Proteomes" id="UP000219563"/>
    </source>
</evidence>
<reference evidence="1 2" key="1">
    <citation type="submission" date="2017-08" db="EMBL/GenBank/DDBJ databases">
        <authorList>
            <person name="de Groot N.N."/>
        </authorList>
    </citation>
    <scope>NUCLEOTIDE SEQUENCE [LARGE SCALE GENOMIC DNA]</scope>
    <source>
        <strain evidence="1 2">DSM 9787</strain>
    </source>
</reference>
<gene>
    <name evidence="1" type="ORF">SAMN02910411_1110</name>
</gene>
<protein>
    <submittedName>
        <fullName evidence="1">Uncharacterized protein</fullName>
    </submittedName>
</protein>
<organism evidence="1 2">
    <name type="scientific">Pseudobutyrivibrio ruminis DSM 9787</name>
    <dbReference type="NCBI Taxonomy" id="1123011"/>
    <lineage>
        <taxon>Bacteria</taxon>
        <taxon>Bacillati</taxon>
        <taxon>Bacillota</taxon>
        <taxon>Clostridia</taxon>
        <taxon>Lachnospirales</taxon>
        <taxon>Lachnospiraceae</taxon>
        <taxon>Pseudobutyrivibrio</taxon>
    </lineage>
</organism>
<sequence length="154" mass="18121">MGKKSVDPSQVPLMKSEMVATAFEILMEAYIKSLGRCSSGQKVTITIKSYNRYIKFSGFREYFDICLYKSGDIDIKMRESCHADYLERIYEYKEDRSQQEVFLQKLRDGFAEQLIDVANCSLMDYHSFMDMLHGDWHFKEAYEYFTKLVEGCKV</sequence>
<dbReference type="RefSeq" id="WP_097075752.1">
    <property type="nucleotide sequence ID" value="NZ_OBMR01000003.1"/>
</dbReference>
<dbReference type="EMBL" id="OBMR01000003">
    <property type="protein sequence ID" value="SOB96545.1"/>
    <property type="molecule type" value="Genomic_DNA"/>
</dbReference>
<proteinExistence type="predicted"/>
<dbReference type="Proteomes" id="UP000219563">
    <property type="component" value="Unassembled WGS sequence"/>
</dbReference>
<evidence type="ECO:0000313" key="1">
    <source>
        <dbReference type="EMBL" id="SOB96545.1"/>
    </source>
</evidence>